<evidence type="ECO:0000313" key="4">
    <source>
        <dbReference type="EMBL" id="NBI52515.1"/>
    </source>
</evidence>
<gene>
    <name evidence="4" type="ORF">EIZ48_08005</name>
</gene>
<organism evidence="4 5">
    <name type="scientific">Photobacterium alginatilyticum</name>
    <dbReference type="NCBI Taxonomy" id="1775171"/>
    <lineage>
        <taxon>Bacteria</taxon>
        <taxon>Pseudomonadati</taxon>
        <taxon>Pseudomonadota</taxon>
        <taxon>Gammaproteobacteria</taxon>
        <taxon>Vibrionales</taxon>
        <taxon>Vibrionaceae</taxon>
        <taxon>Photobacterium</taxon>
    </lineage>
</organism>
<comment type="cofactor">
    <cofactor evidence="1">
        <name>FMN</name>
        <dbReference type="ChEBI" id="CHEBI:58210"/>
    </cofactor>
</comment>
<dbReference type="InterPro" id="IPR005025">
    <property type="entry name" value="FMN_Rdtase-like_dom"/>
</dbReference>
<dbReference type="InterPro" id="IPR050712">
    <property type="entry name" value="NAD(P)H-dep_reductase"/>
</dbReference>
<feature type="domain" description="NADPH-dependent FMN reductase-like" evidence="3">
    <location>
        <begin position="1"/>
        <end position="139"/>
    </location>
</feature>
<dbReference type="SUPFAM" id="SSF52218">
    <property type="entry name" value="Flavoproteins"/>
    <property type="match status" value="1"/>
</dbReference>
<name>A0ABW9YFJ5_9GAMM</name>
<keyword evidence="2" id="KW-0285">Flavoprotein</keyword>
<sequence length="177" mass="19568">MKILAFAASTHKKSINKQLVHYACQLLDKAQVEVLDLNDYELPLYSQDKEDELGHPQLAKDFLAKIGDSDGVLISFAEHNGSYAVGYKNIFDWCSRIEPKVFQNKPMVLLATSPGSMGGASVLAAAVQSAPYFDGIVKASLSIPSFYDNFDADKQALRHDELNEQLKDAVSHLNHLK</sequence>
<dbReference type="EMBL" id="RSEJ01000006">
    <property type="protein sequence ID" value="NBI52515.1"/>
    <property type="molecule type" value="Genomic_DNA"/>
</dbReference>
<dbReference type="RefSeq" id="WP_160649939.1">
    <property type="nucleotide sequence ID" value="NZ_RSEJ01000006.1"/>
</dbReference>
<dbReference type="Pfam" id="PF03358">
    <property type="entry name" value="FMN_red"/>
    <property type="match status" value="1"/>
</dbReference>
<dbReference type="Gene3D" id="3.40.50.360">
    <property type="match status" value="1"/>
</dbReference>
<reference evidence="4 5" key="1">
    <citation type="journal article" date="2017" name="Int. J. Syst. Evol. Microbiol.">
        <title>Photobacterium alginatilyticum sp. nov., a marine bacterium isolated from bottom seawater.</title>
        <authorList>
            <person name="Wang X."/>
            <person name="Wang Y."/>
            <person name="Yang X."/>
            <person name="Sun H."/>
            <person name="Li B."/>
            <person name="Zhang X.H."/>
        </authorList>
    </citation>
    <scope>NUCLEOTIDE SEQUENCE [LARGE SCALE GENOMIC DNA]</scope>
    <source>
        <strain evidence="4 5">P03D4</strain>
    </source>
</reference>
<keyword evidence="5" id="KW-1185">Reference proteome</keyword>
<evidence type="ECO:0000259" key="3">
    <source>
        <dbReference type="Pfam" id="PF03358"/>
    </source>
</evidence>
<evidence type="ECO:0000313" key="5">
    <source>
        <dbReference type="Proteomes" id="UP000738517"/>
    </source>
</evidence>
<keyword evidence="2" id="KW-0288">FMN</keyword>
<evidence type="ECO:0000256" key="1">
    <source>
        <dbReference type="ARBA" id="ARBA00001917"/>
    </source>
</evidence>
<accession>A0ABW9YFJ5</accession>
<dbReference type="InterPro" id="IPR029039">
    <property type="entry name" value="Flavoprotein-like_sf"/>
</dbReference>
<dbReference type="Proteomes" id="UP000738517">
    <property type="component" value="Unassembled WGS sequence"/>
</dbReference>
<dbReference type="PANTHER" id="PTHR30543">
    <property type="entry name" value="CHROMATE REDUCTASE"/>
    <property type="match status" value="1"/>
</dbReference>
<protein>
    <submittedName>
        <fullName evidence="4">NADPH-dependent oxidoreductase</fullName>
    </submittedName>
</protein>
<comment type="caution">
    <text evidence="4">The sequence shown here is derived from an EMBL/GenBank/DDBJ whole genome shotgun (WGS) entry which is preliminary data.</text>
</comment>
<dbReference type="PANTHER" id="PTHR30543:SF21">
    <property type="entry name" value="NAD(P)H-DEPENDENT FMN REDUCTASE LOT6"/>
    <property type="match status" value="1"/>
</dbReference>
<evidence type="ECO:0000256" key="2">
    <source>
        <dbReference type="ARBA" id="ARBA00022643"/>
    </source>
</evidence>
<proteinExistence type="predicted"/>